<dbReference type="Pfam" id="PF00900">
    <property type="entry name" value="Ribosomal_S4e"/>
    <property type="match status" value="1"/>
</dbReference>
<keyword evidence="4" id="KW-0689">Ribosomal protein</keyword>
<dbReference type="CDD" id="cd00165">
    <property type="entry name" value="S4"/>
    <property type="match status" value="1"/>
</dbReference>
<evidence type="ECO:0000256" key="1">
    <source>
        <dbReference type="ARBA" id="ARBA00007500"/>
    </source>
</evidence>
<dbReference type="PANTHER" id="PTHR11581">
    <property type="entry name" value="30S/40S RIBOSOMAL PROTEIN S4"/>
    <property type="match status" value="1"/>
</dbReference>
<name>A0A8H8TQD1_9BASI</name>
<evidence type="ECO:0000256" key="3">
    <source>
        <dbReference type="ARBA" id="ARBA00022884"/>
    </source>
</evidence>
<dbReference type="InterPro" id="IPR036986">
    <property type="entry name" value="S4_RNA-bd_sf"/>
</dbReference>
<feature type="compositionally biased region" description="Polar residues" evidence="8">
    <location>
        <begin position="638"/>
        <end position="651"/>
    </location>
</feature>
<dbReference type="GO" id="GO:0005634">
    <property type="term" value="C:nucleus"/>
    <property type="evidence" value="ECO:0007669"/>
    <property type="project" value="UniProtKB-UniRule"/>
</dbReference>
<feature type="compositionally biased region" description="Low complexity" evidence="8">
    <location>
        <begin position="305"/>
        <end position="323"/>
    </location>
</feature>
<dbReference type="GO" id="GO:0019843">
    <property type="term" value="F:rRNA binding"/>
    <property type="evidence" value="ECO:0007669"/>
    <property type="project" value="UniProtKB-KW"/>
</dbReference>
<dbReference type="InterPro" id="IPR032277">
    <property type="entry name" value="Ribosomal_eS4_C"/>
</dbReference>
<keyword evidence="11" id="KW-1185">Reference proteome</keyword>
<dbReference type="Gene3D" id="3.10.290.10">
    <property type="entry name" value="RNA-binding S4 domain"/>
    <property type="match status" value="1"/>
</dbReference>
<dbReference type="InterPro" id="IPR014722">
    <property type="entry name" value="Rib_uL2_dom2"/>
</dbReference>
<evidence type="ECO:0000259" key="9">
    <source>
        <dbReference type="PROSITE" id="PS50118"/>
    </source>
</evidence>
<keyword evidence="7" id="KW-0539">Nucleus</keyword>
<evidence type="ECO:0000256" key="8">
    <source>
        <dbReference type="SAM" id="MobiDB-lite"/>
    </source>
</evidence>
<organism evidence="10 11">
    <name type="scientific">Ustilago bromivora</name>
    <dbReference type="NCBI Taxonomy" id="307758"/>
    <lineage>
        <taxon>Eukaryota</taxon>
        <taxon>Fungi</taxon>
        <taxon>Dikarya</taxon>
        <taxon>Basidiomycota</taxon>
        <taxon>Ustilaginomycotina</taxon>
        <taxon>Ustilaginomycetes</taxon>
        <taxon>Ustilaginales</taxon>
        <taxon>Ustilaginaceae</taxon>
        <taxon>Ustilago</taxon>
    </lineage>
</organism>
<evidence type="ECO:0000313" key="10">
    <source>
        <dbReference type="EMBL" id="SYW77118.1"/>
    </source>
</evidence>
<dbReference type="Gene3D" id="1.10.30.10">
    <property type="entry name" value="High mobility group box domain"/>
    <property type="match status" value="1"/>
</dbReference>
<protein>
    <submittedName>
        <fullName evidence="10">Related to pheromone response factor Prf1</fullName>
    </submittedName>
</protein>
<dbReference type="EMBL" id="ULHB01000024">
    <property type="protein sequence ID" value="SYW77118.1"/>
    <property type="molecule type" value="Genomic_DNA"/>
</dbReference>
<dbReference type="Gene3D" id="2.40.50.740">
    <property type="match status" value="1"/>
</dbReference>
<keyword evidence="2 6" id="KW-0699">rRNA-binding</keyword>
<proteinExistence type="inferred from homology"/>
<keyword evidence="7" id="KW-0238">DNA-binding</keyword>
<feature type="DNA-binding region" description="HMG box" evidence="7">
    <location>
        <begin position="138"/>
        <end position="207"/>
    </location>
</feature>
<evidence type="ECO:0000256" key="5">
    <source>
        <dbReference type="ARBA" id="ARBA00023274"/>
    </source>
</evidence>
<dbReference type="AlphaFoldDB" id="A0A8H8TQD1"/>
<feature type="compositionally biased region" description="Polar residues" evidence="8">
    <location>
        <begin position="1"/>
        <end position="10"/>
    </location>
</feature>
<evidence type="ECO:0000256" key="4">
    <source>
        <dbReference type="ARBA" id="ARBA00022980"/>
    </source>
</evidence>
<feature type="region of interest" description="Disordered" evidence="8">
    <location>
        <begin position="254"/>
        <end position="331"/>
    </location>
</feature>
<feature type="region of interest" description="Disordered" evidence="8">
    <location>
        <begin position="758"/>
        <end position="784"/>
    </location>
</feature>
<dbReference type="InterPro" id="IPR038237">
    <property type="entry name" value="Ribosomal_eS4_central_sf"/>
</dbReference>
<comment type="caution">
    <text evidence="10">The sequence shown here is derived from an EMBL/GenBank/DDBJ whole genome shotgun (WGS) entry which is preliminary data.</text>
</comment>
<dbReference type="Pfam" id="PF16121">
    <property type="entry name" value="40S_S4_C"/>
    <property type="match status" value="1"/>
</dbReference>
<dbReference type="Pfam" id="PF00505">
    <property type="entry name" value="HMG_box"/>
    <property type="match status" value="1"/>
</dbReference>
<feature type="region of interest" description="Disordered" evidence="8">
    <location>
        <begin position="601"/>
        <end position="712"/>
    </location>
</feature>
<dbReference type="GO" id="GO:0022627">
    <property type="term" value="C:cytosolic small ribosomal subunit"/>
    <property type="evidence" value="ECO:0007669"/>
    <property type="project" value="TreeGrafter"/>
</dbReference>
<sequence length="1133" mass="123706">MAPTTTRLQTRQAGREAARAAAPTDSDRGDHITVDLFHGWSTDPSEPSAGSCPGSHQEHTQVKRSLSQDGLEMKQPDRDAPPLFQKITLAKGGASSLSLSHSSFNDEEDTEEAERIKRLPPSKRPGVSHAKKNPPNHIKRPRNAYIIFRSHTVSQKLIPKEVENDHRNISRIIAHMWKSLNAEDRAYYEEIAKEEKERHKKLFPNYRYQPATRRAEVKQRNVKKLENGEEQCQEIADIILKAQGKEGIVVRPEPSKAIKRAREATRPRQKHSTAIPARKRAKTAKGNESDAQSSEQALQTVFLHASPSTSPTSGSSGASGAVPAPSPKPFRLASRTPSIEGGMQQAAPANSCRVAEDLFGRRASTVPLLRPCSPPPPFVSGPQPPLDPETIDTDLSISEEDRERAMQNGFSTNAVQGRVGFVDEHNMPAPAWKGRRALPPPIPNTWQHFSYDDQSLPSPRSFNVMGAAGKQTSARPRTAYPSTPSSGSFRGFFHPWVDNGTESMLISPMTTSFQDMRRRSSLARSGLVPGRRPGSFGVDHHGNAGARPSVVDESHSLMPTADAQFSDAQLFEEATRAAEISLEAESSSAALEGVGAFAFDPALEGEGEHPPSPPSPFAVPSGSREHHVISSPVASPRLMTSSPRASFSGSTLAAAARDWASMKKRRGPQESRSVLDPVQDSHVAPAESPMASHEARVDALSKPSRPKSALEESVERAVMLALSKDSAPDSDRGERNSKIVQQILSSLSADLSLQQSSASSIGSDYGSMPMSGKEPSQIIEPRHRSSLRGSFVAPSYRSSPYYPGSTPAAESYRNTKPLPSPLQLAIRPATATAAAGFTDEAQSQVFVSSQSTLTPTSIKIPLHIPQERILVRGPKHHLKRLNAPSSWMLDKLSGTYAPRPSNGPHKLREALPLVILLRNRLKYALTGREVNAITAQRLIKIDGKVRTDPTYPTGFQDVVSIEKSGEHFRILYDVKGRFIVHRITAEEATYKLLKVKKVQLGARGVPHIVTHDGRTIRYPDPAIKVNDTVRFDIDSQKILDFVAFDTGATVMVTGGRNQGRAGVIVGKERHLGGFDIVHIRDVLGRDFSTRLGNVFVIGSEGKPMISMPRGGGVALTITEERDQRRRQKEARGQ</sequence>
<dbReference type="PROSITE" id="PS50889">
    <property type="entry name" value="S4"/>
    <property type="match status" value="1"/>
</dbReference>
<dbReference type="Pfam" id="PF08071">
    <property type="entry name" value="RS4NT"/>
    <property type="match status" value="1"/>
</dbReference>
<dbReference type="InterPro" id="IPR013843">
    <property type="entry name" value="Ribosomal_eS4_N"/>
</dbReference>
<dbReference type="GO" id="GO:0002181">
    <property type="term" value="P:cytoplasmic translation"/>
    <property type="evidence" value="ECO:0007669"/>
    <property type="project" value="UniProtKB-ARBA"/>
</dbReference>
<feature type="compositionally biased region" description="Basic residues" evidence="8">
    <location>
        <begin position="267"/>
        <end position="283"/>
    </location>
</feature>
<dbReference type="GO" id="GO:0003677">
    <property type="term" value="F:DNA binding"/>
    <property type="evidence" value="ECO:0007669"/>
    <property type="project" value="UniProtKB-UniRule"/>
</dbReference>
<reference evidence="10" key="1">
    <citation type="submission" date="2018-08" db="EMBL/GenBank/DDBJ databases">
        <authorList>
            <person name="Guldener U."/>
        </authorList>
    </citation>
    <scope>NUCLEOTIDE SEQUENCE</scope>
    <source>
        <strain evidence="10">UB2</strain>
    </source>
</reference>
<dbReference type="CDD" id="cd01389">
    <property type="entry name" value="HMG-box_ROX1-like"/>
    <property type="match status" value="1"/>
</dbReference>
<dbReference type="GO" id="GO:0003735">
    <property type="term" value="F:structural constituent of ribosome"/>
    <property type="evidence" value="ECO:0007669"/>
    <property type="project" value="InterPro"/>
</dbReference>
<feature type="compositionally biased region" description="Basic residues" evidence="8">
    <location>
        <begin position="129"/>
        <end position="141"/>
    </location>
</feature>
<dbReference type="CDD" id="cd06087">
    <property type="entry name" value="KOW_RPS4"/>
    <property type="match status" value="1"/>
</dbReference>
<dbReference type="SMART" id="SM00398">
    <property type="entry name" value="HMG"/>
    <property type="match status" value="1"/>
</dbReference>
<feature type="region of interest" description="Disordered" evidence="8">
    <location>
        <begin position="95"/>
        <end position="141"/>
    </location>
</feature>
<feature type="compositionally biased region" description="Basic and acidic residues" evidence="8">
    <location>
        <begin position="254"/>
        <end position="266"/>
    </location>
</feature>
<dbReference type="SUPFAM" id="SSF47095">
    <property type="entry name" value="HMG-box"/>
    <property type="match status" value="1"/>
</dbReference>
<evidence type="ECO:0000256" key="6">
    <source>
        <dbReference type="PROSITE-ProRule" id="PRU00182"/>
    </source>
</evidence>
<dbReference type="InterPro" id="IPR018199">
    <property type="entry name" value="Ribosomal_eS4_N_CS"/>
</dbReference>
<dbReference type="FunFam" id="2.30.30.30:FF:000005">
    <property type="entry name" value="40S ribosomal protein S4"/>
    <property type="match status" value="1"/>
</dbReference>
<dbReference type="PROSITE" id="PS50118">
    <property type="entry name" value="HMG_BOX_2"/>
    <property type="match status" value="1"/>
</dbReference>
<evidence type="ECO:0000256" key="7">
    <source>
        <dbReference type="PROSITE-ProRule" id="PRU00267"/>
    </source>
</evidence>
<feature type="compositionally biased region" description="Low complexity" evidence="8">
    <location>
        <begin position="758"/>
        <end position="767"/>
    </location>
</feature>
<dbReference type="PANTHER" id="PTHR11581:SF0">
    <property type="entry name" value="SMALL RIBOSOMAL SUBUNIT PROTEIN ES4"/>
    <property type="match status" value="1"/>
</dbReference>
<dbReference type="InterPro" id="IPR041982">
    <property type="entry name" value="Ribosomal_eS4_KOW"/>
</dbReference>
<dbReference type="PROSITE" id="PS00528">
    <property type="entry name" value="RIBOSOMAL_S4E"/>
    <property type="match status" value="1"/>
</dbReference>
<dbReference type="HAMAP" id="MF_00485">
    <property type="entry name" value="Ribosomal_eS4"/>
    <property type="match status" value="1"/>
</dbReference>
<comment type="similarity">
    <text evidence="1">Belongs to the eukaryotic ribosomal protein eS4 family.</text>
</comment>
<feature type="region of interest" description="Disordered" evidence="8">
    <location>
        <begin position="366"/>
        <end position="387"/>
    </location>
</feature>
<dbReference type="InterPro" id="IPR009071">
    <property type="entry name" value="HMG_box_dom"/>
</dbReference>
<keyword evidence="5" id="KW-0687">Ribonucleoprotein</keyword>
<dbReference type="FunFam" id="3.10.290.10:FF:000002">
    <property type="entry name" value="40S ribosomal protein S4"/>
    <property type="match status" value="1"/>
</dbReference>
<dbReference type="InterPro" id="IPR000876">
    <property type="entry name" value="Ribosomal_eS4"/>
</dbReference>
<evidence type="ECO:0000256" key="2">
    <source>
        <dbReference type="ARBA" id="ARBA00022730"/>
    </source>
</evidence>
<dbReference type="Gene3D" id="2.30.30.30">
    <property type="match status" value="1"/>
</dbReference>
<dbReference type="InterPro" id="IPR036910">
    <property type="entry name" value="HMG_box_dom_sf"/>
</dbReference>
<dbReference type="InterPro" id="IPR013845">
    <property type="entry name" value="Ribosomal_eS4_central_region"/>
</dbReference>
<feature type="compositionally biased region" description="Pro residues" evidence="8">
    <location>
        <begin position="372"/>
        <end position="387"/>
    </location>
</feature>
<feature type="domain" description="HMG box" evidence="9">
    <location>
        <begin position="138"/>
        <end position="207"/>
    </location>
</feature>
<accession>A0A8H8TQD1</accession>
<dbReference type="FunFam" id="2.40.50.740:FF:000001">
    <property type="entry name" value="40S ribosomal protein S4"/>
    <property type="match status" value="1"/>
</dbReference>
<evidence type="ECO:0000313" key="11">
    <source>
        <dbReference type="Proteomes" id="UP000658997"/>
    </source>
</evidence>
<feature type="compositionally biased region" description="Polar residues" evidence="8">
    <location>
        <begin position="289"/>
        <end position="299"/>
    </location>
</feature>
<dbReference type="Proteomes" id="UP000658997">
    <property type="component" value="Unassembled WGS sequence"/>
</dbReference>
<gene>
    <name evidence="10" type="ORF">UBRO2_01741</name>
</gene>
<feature type="region of interest" description="Disordered" evidence="8">
    <location>
        <begin position="1"/>
        <end position="79"/>
    </location>
</feature>
<keyword evidence="3 6" id="KW-0694">RNA-binding</keyword>